<evidence type="ECO:0000313" key="3">
    <source>
        <dbReference type="Proteomes" id="UP000822688"/>
    </source>
</evidence>
<proteinExistence type="predicted"/>
<evidence type="ECO:0000313" key="2">
    <source>
        <dbReference type="EMBL" id="KAG0566245.1"/>
    </source>
</evidence>
<organism evidence="2 3">
    <name type="scientific">Ceratodon purpureus</name>
    <name type="common">Fire moss</name>
    <name type="synonym">Dicranum purpureum</name>
    <dbReference type="NCBI Taxonomy" id="3225"/>
    <lineage>
        <taxon>Eukaryota</taxon>
        <taxon>Viridiplantae</taxon>
        <taxon>Streptophyta</taxon>
        <taxon>Embryophyta</taxon>
        <taxon>Bryophyta</taxon>
        <taxon>Bryophytina</taxon>
        <taxon>Bryopsida</taxon>
        <taxon>Dicranidae</taxon>
        <taxon>Pseudoditrichales</taxon>
        <taxon>Ditrichaceae</taxon>
        <taxon>Ceratodon</taxon>
    </lineage>
</organism>
<dbReference type="PANTHER" id="PTHR35500:SF1">
    <property type="entry name" value="OS03G0108700 PROTEIN"/>
    <property type="match status" value="1"/>
</dbReference>
<sequence length="198" mass="21980">MEREINNGSNGGGFGYGPPRQEKKERKRVNAVDVGNEKGHHTTEGGIAEPCSQPVVKKSRHDDEGSPLTNPKNEMGAGPENTIPEEIGLSKAMEDDIQQTRQRVEYFTNQVSELLEAGRASFLDASTVWEEGIVQVHQKILERWEENIEGLRNLDIVNEEISARLREARDVLQKLQGSASAMRRTRTEKTGAATSDGQ</sequence>
<dbReference type="AlphaFoldDB" id="A0A8T0H645"/>
<reference evidence="2" key="1">
    <citation type="submission" date="2020-06" db="EMBL/GenBank/DDBJ databases">
        <title>WGS assembly of Ceratodon purpureus strain R40.</title>
        <authorList>
            <person name="Carey S.B."/>
            <person name="Jenkins J."/>
            <person name="Shu S."/>
            <person name="Lovell J.T."/>
            <person name="Sreedasyam A."/>
            <person name="Maumus F."/>
            <person name="Tiley G.P."/>
            <person name="Fernandez-Pozo N."/>
            <person name="Barry K."/>
            <person name="Chen C."/>
            <person name="Wang M."/>
            <person name="Lipzen A."/>
            <person name="Daum C."/>
            <person name="Saski C.A."/>
            <person name="Payton A.C."/>
            <person name="Mcbreen J.C."/>
            <person name="Conrad R.E."/>
            <person name="Kollar L.M."/>
            <person name="Olsson S."/>
            <person name="Huttunen S."/>
            <person name="Landis J.B."/>
            <person name="Wickett N.J."/>
            <person name="Johnson M.G."/>
            <person name="Rensing S.A."/>
            <person name="Grimwood J."/>
            <person name="Schmutz J."/>
            <person name="Mcdaniel S.F."/>
        </authorList>
    </citation>
    <scope>NUCLEOTIDE SEQUENCE</scope>
    <source>
        <strain evidence="2">R40</strain>
    </source>
</reference>
<dbReference type="EMBL" id="CM026428">
    <property type="protein sequence ID" value="KAG0566245.1"/>
    <property type="molecule type" value="Genomic_DNA"/>
</dbReference>
<keyword evidence="3" id="KW-1185">Reference proteome</keyword>
<dbReference type="Proteomes" id="UP000822688">
    <property type="component" value="Chromosome 7"/>
</dbReference>
<gene>
    <name evidence="2" type="ORF">KC19_7G049100</name>
</gene>
<feature type="region of interest" description="Disordered" evidence="1">
    <location>
        <begin position="176"/>
        <end position="198"/>
    </location>
</feature>
<name>A0A8T0H645_CERPU</name>
<feature type="region of interest" description="Disordered" evidence="1">
    <location>
        <begin position="1"/>
        <end position="80"/>
    </location>
</feature>
<feature type="compositionally biased region" description="Basic and acidic residues" evidence="1">
    <location>
        <begin position="20"/>
        <end position="43"/>
    </location>
</feature>
<accession>A0A8T0H645</accession>
<protein>
    <submittedName>
        <fullName evidence="2">Uncharacterized protein</fullName>
    </submittedName>
</protein>
<evidence type="ECO:0000256" key="1">
    <source>
        <dbReference type="SAM" id="MobiDB-lite"/>
    </source>
</evidence>
<comment type="caution">
    <text evidence="2">The sequence shown here is derived from an EMBL/GenBank/DDBJ whole genome shotgun (WGS) entry which is preliminary data.</text>
</comment>
<dbReference type="PANTHER" id="PTHR35500">
    <property type="entry name" value="OS03G0108700 PROTEIN"/>
    <property type="match status" value="1"/>
</dbReference>